<dbReference type="Proteomes" id="UP000276309">
    <property type="component" value="Chromosome"/>
</dbReference>
<dbReference type="RefSeq" id="WP_121847427.1">
    <property type="nucleotide sequence ID" value="NZ_CP032050.1"/>
</dbReference>
<dbReference type="KEGG" id="emar:D1013_02745"/>
<dbReference type="OrthoDB" id="1179830at2"/>
<dbReference type="EMBL" id="CP032050">
    <property type="protein sequence ID" value="AYN66375.1"/>
    <property type="molecule type" value="Genomic_DNA"/>
</dbReference>
<organism evidence="1 2">
    <name type="scientific">Euzebyella marina</name>
    <dbReference type="NCBI Taxonomy" id="1761453"/>
    <lineage>
        <taxon>Bacteria</taxon>
        <taxon>Pseudomonadati</taxon>
        <taxon>Bacteroidota</taxon>
        <taxon>Flavobacteriia</taxon>
        <taxon>Flavobacteriales</taxon>
        <taxon>Flavobacteriaceae</taxon>
        <taxon>Euzebyella</taxon>
    </lineage>
</organism>
<keyword evidence="2" id="KW-1185">Reference proteome</keyword>
<sequence length="133" mass="15379">MKKIISISLFFFVSIVLSQENKISKSDLVGYWAIDRFHPGADNETKIYKRCTFNQKGTVIQFKSNGLFNLKENRGTIKRCGNENRRWRPKNISGTFSWDSNLKKVKLKSNTDGLPTSWNLIWVGRNSFAVKKT</sequence>
<proteinExistence type="predicted"/>
<gene>
    <name evidence="1" type="ORF">D1013_02745</name>
</gene>
<dbReference type="AlphaFoldDB" id="A0A3G2L2A3"/>
<reference evidence="1 2" key="1">
    <citation type="submission" date="2018-08" db="EMBL/GenBank/DDBJ databases">
        <title>The reduced genetic potential of extracellular carbohydrate catabolism in Euzebyella marina RN62, a Flavobacteriia bacterium isolated from the hadal water.</title>
        <authorList>
            <person name="Xue C."/>
        </authorList>
    </citation>
    <scope>NUCLEOTIDE SEQUENCE [LARGE SCALE GENOMIC DNA]</scope>
    <source>
        <strain evidence="1 2">RN62</strain>
    </source>
</reference>
<protein>
    <recommendedName>
        <fullName evidence="3">Lipocalin-like domain-containing protein</fullName>
    </recommendedName>
</protein>
<name>A0A3G2L2A3_9FLAO</name>
<accession>A0A3G2L2A3</accession>
<evidence type="ECO:0000313" key="1">
    <source>
        <dbReference type="EMBL" id="AYN66375.1"/>
    </source>
</evidence>
<evidence type="ECO:0008006" key="3">
    <source>
        <dbReference type="Google" id="ProtNLM"/>
    </source>
</evidence>
<evidence type="ECO:0000313" key="2">
    <source>
        <dbReference type="Proteomes" id="UP000276309"/>
    </source>
</evidence>